<keyword evidence="1" id="KW-0812">Transmembrane</keyword>
<keyword evidence="1" id="KW-1133">Transmembrane helix</keyword>
<evidence type="ECO:0000313" key="3">
    <source>
        <dbReference type="Proteomes" id="UP001056708"/>
    </source>
</evidence>
<keyword evidence="1" id="KW-0472">Membrane</keyword>
<feature type="transmembrane region" description="Helical" evidence="1">
    <location>
        <begin position="12"/>
        <end position="36"/>
    </location>
</feature>
<dbReference type="InterPro" id="IPR021511">
    <property type="entry name" value="DUF3172"/>
</dbReference>
<protein>
    <submittedName>
        <fullName evidence="2">DUF3172 domain-containing protein</fullName>
    </submittedName>
</protein>
<organism evidence="2 3">
    <name type="scientific">Phormidium yuhuli AB48</name>
    <dbReference type="NCBI Taxonomy" id="2940671"/>
    <lineage>
        <taxon>Bacteria</taxon>
        <taxon>Bacillati</taxon>
        <taxon>Cyanobacteriota</taxon>
        <taxon>Cyanophyceae</taxon>
        <taxon>Oscillatoriophycideae</taxon>
        <taxon>Oscillatoriales</taxon>
        <taxon>Oscillatoriaceae</taxon>
        <taxon>Phormidium</taxon>
        <taxon>Phormidium yuhuli</taxon>
    </lineage>
</organism>
<sequence>MKRSRATSKAKSAFNYTLLALIGGVFILGIGIGIAFSSTTTVNAQNVASREVLDRSVANPEFCVKYGASAMVVESYSYITLNPFNVYVSQPRMHPGCVVRNTNWSILERMNVVSSDEVRNCRNRLNTFGFMGDINDNPTVQCIYQNQAQDNNFLRQPGSGVTNKAPESNRF</sequence>
<dbReference type="Pfam" id="PF11371">
    <property type="entry name" value="DUF3172"/>
    <property type="match status" value="1"/>
</dbReference>
<proteinExistence type="predicted"/>
<name>A0ABY5ASI9_9CYAN</name>
<dbReference type="Proteomes" id="UP001056708">
    <property type="component" value="Chromosome"/>
</dbReference>
<gene>
    <name evidence="2" type="ORF">NEA10_05550</name>
</gene>
<dbReference type="RefSeq" id="WP_252664261.1">
    <property type="nucleotide sequence ID" value="NZ_CP098611.1"/>
</dbReference>
<reference evidence="2" key="1">
    <citation type="submission" date="2022-06" db="EMBL/GenBank/DDBJ databases">
        <title>Genome sequence of Phormidium yuhuli AB48 isolated from an industrial photobioreactor environment.</title>
        <authorList>
            <person name="Qiu Y."/>
            <person name="Noonan A.J.C."/>
            <person name="Dofher K."/>
            <person name="Koch M."/>
            <person name="Kieft B."/>
            <person name="Lin X."/>
            <person name="Ziels R.M."/>
            <person name="Hallam S.J."/>
        </authorList>
    </citation>
    <scope>NUCLEOTIDE SEQUENCE</scope>
    <source>
        <strain evidence="2">AB48</strain>
    </source>
</reference>
<accession>A0ABY5ASI9</accession>
<evidence type="ECO:0000256" key="1">
    <source>
        <dbReference type="SAM" id="Phobius"/>
    </source>
</evidence>
<dbReference type="EMBL" id="CP098611">
    <property type="protein sequence ID" value="USR92190.1"/>
    <property type="molecule type" value="Genomic_DNA"/>
</dbReference>
<keyword evidence="3" id="KW-1185">Reference proteome</keyword>
<evidence type="ECO:0000313" key="2">
    <source>
        <dbReference type="EMBL" id="USR92190.1"/>
    </source>
</evidence>